<reference evidence="1" key="1">
    <citation type="submission" date="2023-07" db="EMBL/GenBank/DDBJ databases">
        <title>Genome content predicts the carbon catabolic preferences of heterotrophic bacteria.</title>
        <authorList>
            <person name="Gralka M."/>
        </authorList>
    </citation>
    <scope>NUCLEOTIDE SEQUENCE</scope>
    <source>
        <strain evidence="1">6E02</strain>
    </source>
</reference>
<gene>
    <name evidence="1" type="ORF">Q8W42_16235</name>
</gene>
<sequence length="317" mass="34746">MNNNSARFVIGMEAMTPAGMNLDIATTVAKADLGRFDQKVADDGIERFTYANIEYTSNTSLFGKCSELIESLIGSLLKQLPKALKPIPLLVNIPGTLSVVTMSEWLSDCKHRDSISHYEVVQQSGPSHLSTSLAKLNQFDAIMSISVDSLFDDLNNLIDAGQVMSSYNPWGIIPSEGGAGLLLCRNNLVQTLKLKPKAKLGYFEVEPTNTTRRSVMKLVRNASRNIKSFGSVFSDMTNLRSHTEDYGFALGARAECFDNPQQPTLINDLWGSLGGCSALALMACTIQEVAHNRPVTLLMFDVQGERALLQLTCMKQN</sequence>
<protein>
    <recommendedName>
        <fullName evidence="3">Beta-ketoacyl synthase N-terminal domain-containing protein</fullName>
    </recommendedName>
</protein>
<dbReference type="Proteomes" id="UP001177935">
    <property type="component" value="Unassembled WGS sequence"/>
</dbReference>
<dbReference type="RefSeq" id="WP_102533693.1">
    <property type="nucleotide sequence ID" value="NZ_CAWNTE010000015.1"/>
</dbReference>
<evidence type="ECO:0000313" key="1">
    <source>
        <dbReference type="EMBL" id="MDP2502261.1"/>
    </source>
</evidence>
<comment type="caution">
    <text evidence="1">The sequence shown here is derived from an EMBL/GenBank/DDBJ whole genome shotgun (WGS) entry which is preliminary data.</text>
</comment>
<name>A0AB35N0N4_VIBSP</name>
<proteinExistence type="predicted"/>
<organism evidence="1 2">
    <name type="scientific">Vibrio splendidus</name>
    <dbReference type="NCBI Taxonomy" id="29497"/>
    <lineage>
        <taxon>Bacteria</taxon>
        <taxon>Pseudomonadati</taxon>
        <taxon>Pseudomonadota</taxon>
        <taxon>Gammaproteobacteria</taxon>
        <taxon>Vibrionales</taxon>
        <taxon>Vibrionaceae</taxon>
        <taxon>Vibrio</taxon>
    </lineage>
</organism>
<dbReference type="AlphaFoldDB" id="A0AB35N0N4"/>
<accession>A0AB35N0N4</accession>
<evidence type="ECO:0000313" key="2">
    <source>
        <dbReference type="Proteomes" id="UP001177935"/>
    </source>
</evidence>
<dbReference type="EMBL" id="JAUYVL010000009">
    <property type="protein sequence ID" value="MDP2502261.1"/>
    <property type="molecule type" value="Genomic_DNA"/>
</dbReference>
<evidence type="ECO:0008006" key="3">
    <source>
        <dbReference type="Google" id="ProtNLM"/>
    </source>
</evidence>